<feature type="domain" description="AMP-binding enzyme C-terminal" evidence="4">
    <location>
        <begin position="421"/>
        <end position="497"/>
    </location>
</feature>
<dbReference type="Gene3D" id="3.40.50.12780">
    <property type="entry name" value="N-terminal domain of ligase-like"/>
    <property type="match status" value="1"/>
</dbReference>
<evidence type="ECO:0000256" key="1">
    <source>
        <dbReference type="ARBA" id="ARBA00006432"/>
    </source>
</evidence>
<reference evidence="5 6" key="1">
    <citation type="submission" date="2012-09" db="EMBL/GenBank/DDBJ databases">
        <title>Genome Sequence of alkane-degrading Bacterium Alcanivorax sp. 19-m-6.</title>
        <authorList>
            <person name="Lai Q."/>
            <person name="Shao Z."/>
        </authorList>
    </citation>
    <scope>NUCLEOTIDE SEQUENCE [LARGE SCALE GENOMIC DNA]</scope>
    <source>
        <strain evidence="5 6">19-m-6</strain>
    </source>
</reference>
<comment type="caution">
    <text evidence="5">The sequence shown here is derived from an EMBL/GenBank/DDBJ whole genome shotgun (WGS) entry which is preliminary data.</text>
</comment>
<dbReference type="PANTHER" id="PTHR43767:SF1">
    <property type="entry name" value="NONRIBOSOMAL PEPTIDE SYNTHASE PES1 (EUROFUNG)-RELATED"/>
    <property type="match status" value="1"/>
</dbReference>
<evidence type="ECO:0000259" key="4">
    <source>
        <dbReference type="Pfam" id="PF13193"/>
    </source>
</evidence>
<feature type="domain" description="AMP-dependent synthetase/ligase" evidence="3">
    <location>
        <begin position="8"/>
        <end position="371"/>
    </location>
</feature>
<gene>
    <name evidence="5" type="ORF">Y5S_02550</name>
</gene>
<dbReference type="InterPro" id="IPR045851">
    <property type="entry name" value="AMP-bd_C_sf"/>
</dbReference>
<dbReference type="Pfam" id="PF00501">
    <property type="entry name" value="AMP-binding"/>
    <property type="match status" value="1"/>
</dbReference>
<organism evidence="5 6">
    <name type="scientific">Alcanivorax nanhaiticus</name>
    <dbReference type="NCBI Taxonomy" id="1177154"/>
    <lineage>
        <taxon>Bacteria</taxon>
        <taxon>Pseudomonadati</taxon>
        <taxon>Pseudomonadota</taxon>
        <taxon>Gammaproteobacteria</taxon>
        <taxon>Oceanospirillales</taxon>
        <taxon>Alcanivoracaceae</taxon>
        <taxon>Alcanivorax</taxon>
    </lineage>
</organism>
<evidence type="ECO:0000259" key="3">
    <source>
        <dbReference type="Pfam" id="PF00501"/>
    </source>
</evidence>
<dbReference type="InterPro" id="IPR020845">
    <property type="entry name" value="AMP-binding_CS"/>
</dbReference>
<accession>A0A095TPC1</accession>
<dbReference type="InterPro" id="IPR025110">
    <property type="entry name" value="AMP-bd_C"/>
</dbReference>
<dbReference type="eggNOG" id="COG0318">
    <property type="taxonomic scope" value="Bacteria"/>
</dbReference>
<sequence>MYISQTLRRAVQLNGQGTATVFAGRRQTWREFEDRIACLANGLLSLGINAGDRVAILALNSDRYLEYFYAVPWAGAAVNPVNIRLAPPEIAYTLNDSGSKVLFVDDTFAALLPSLQPQLESIKHVVFMGEGECPQGCIDYESLVANAGRIRDANAGGDDLAGLFYTGGTTGRSKGVMLSHDNLVFNALNVVAEMGYDSDTIYMHAGPMFHLADMASTFAVTLAAGTHGIVPRFDVDEVLAFIEQEKVTNTLLVPTMVNLLASSGRIANYDVSSIKRMLYGASPMPEAVLISAMEQMPTVSFAQGYGQTEASPIITSLGPEHHIPGGEKLRSAGRAALGVEVLVLDENDQVVSQGTVGEICARGPNVMLGYWGMESTTADTLRNGWLHTGDLGYMDEDGFVFIVDRAKDMVISGGENIFSVEVEGAIYGHPAVQECAVIGIPDERWGEAVHAIVVLREGERANEAEIIEHCRERIAGYKVPRSVEFKAESLPVSGAGKVLKNELRAPFWENNGKQVN</sequence>
<dbReference type="InterPro" id="IPR000873">
    <property type="entry name" value="AMP-dep_synth/lig_dom"/>
</dbReference>
<protein>
    <submittedName>
        <fullName evidence="5">Long-chain-fatty-acid-CoA ligase</fullName>
    </submittedName>
</protein>
<dbReference type="EMBL" id="ARXV01000010">
    <property type="protein sequence ID" value="KGD64248.1"/>
    <property type="molecule type" value="Genomic_DNA"/>
</dbReference>
<proteinExistence type="inferred from homology"/>
<dbReference type="RefSeq" id="WP_035233485.1">
    <property type="nucleotide sequence ID" value="NZ_ARXV01000010.1"/>
</dbReference>
<keyword evidence="6" id="KW-1185">Reference proteome</keyword>
<dbReference type="Pfam" id="PF13193">
    <property type="entry name" value="AMP-binding_C"/>
    <property type="match status" value="1"/>
</dbReference>
<dbReference type="OrthoDB" id="9761989at2"/>
<name>A0A095TPC1_9GAMM</name>
<dbReference type="InterPro" id="IPR042099">
    <property type="entry name" value="ANL_N_sf"/>
</dbReference>
<dbReference type="PANTHER" id="PTHR43767">
    <property type="entry name" value="LONG-CHAIN-FATTY-ACID--COA LIGASE"/>
    <property type="match status" value="1"/>
</dbReference>
<evidence type="ECO:0000256" key="2">
    <source>
        <dbReference type="ARBA" id="ARBA00022598"/>
    </source>
</evidence>
<evidence type="ECO:0000313" key="5">
    <source>
        <dbReference type="EMBL" id="KGD64248.1"/>
    </source>
</evidence>
<dbReference type="CDD" id="cd17631">
    <property type="entry name" value="FACL_FadD13-like"/>
    <property type="match status" value="1"/>
</dbReference>
<dbReference type="PROSITE" id="PS00455">
    <property type="entry name" value="AMP_BINDING"/>
    <property type="match status" value="1"/>
</dbReference>
<evidence type="ECO:0000313" key="6">
    <source>
        <dbReference type="Proteomes" id="UP000029444"/>
    </source>
</evidence>
<dbReference type="AlphaFoldDB" id="A0A095TPC1"/>
<keyword evidence="2 5" id="KW-0436">Ligase</keyword>
<dbReference type="STRING" id="1177154.Y5S_02550"/>
<dbReference type="Gene3D" id="3.30.300.30">
    <property type="match status" value="1"/>
</dbReference>
<dbReference type="InterPro" id="IPR050237">
    <property type="entry name" value="ATP-dep_AMP-bd_enzyme"/>
</dbReference>
<dbReference type="Proteomes" id="UP000029444">
    <property type="component" value="Unassembled WGS sequence"/>
</dbReference>
<comment type="similarity">
    <text evidence="1">Belongs to the ATP-dependent AMP-binding enzyme family.</text>
</comment>
<dbReference type="NCBIfam" id="NF004837">
    <property type="entry name" value="PRK06187.1"/>
    <property type="match status" value="1"/>
</dbReference>
<dbReference type="SUPFAM" id="SSF56801">
    <property type="entry name" value="Acetyl-CoA synthetase-like"/>
    <property type="match status" value="1"/>
</dbReference>
<dbReference type="FunFam" id="3.30.300.30:FF:000008">
    <property type="entry name" value="2,3-dihydroxybenzoate-AMP ligase"/>
    <property type="match status" value="1"/>
</dbReference>
<dbReference type="GO" id="GO:0016878">
    <property type="term" value="F:acid-thiol ligase activity"/>
    <property type="evidence" value="ECO:0007669"/>
    <property type="project" value="UniProtKB-ARBA"/>
</dbReference>
<dbReference type="PATRIC" id="fig|1177154.3.peg.2586"/>